<dbReference type="InterPro" id="IPR001750">
    <property type="entry name" value="ND/Mrp_TM"/>
</dbReference>
<evidence type="ECO:0000256" key="7">
    <source>
        <dbReference type="ARBA" id="ARBA00022989"/>
    </source>
</evidence>
<keyword evidence="9 11" id="KW-0472">Membrane</keyword>
<feature type="transmembrane region" description="Helical" evidence="11">
    <location>
        <begin position="392"/>
        <end position="413"/>
    </location>
</feature>
<dbReference type="InterPro" id="IPR025383">
    <property type="entry name" value="MrpA_C/MbhD"/>
</dbReference>
<organism evidence="16 17">
    <name type="scientific">Ketogulonicigenium robustum</name>
    <dbReference type="NCBI Taxonomy" id="92947"/>
    <lineage>
        <taxon>Bacteria</taxon>
        <taxon>Pseudomonadati</taxon>
        <taxon>Pseudomonadota</taxon>
        <taxon>Alphaproteobacteria</taxon>
        <taxon>Rhodobacterales</taxon>
        <taxon>Roseobacteraceae</taxon>
        <taxon>Ketogulonicigenium</taxon>
    </lineage>
</organism>
<evidence type="ECO:0000256" key="10">
    <source>
        <dbReference type="RuleBase" id="RU000320"/>
    </source>
</evidence>
<gene>
    <name evidence="16" type="primary">mnhA</name>
    <name evidence="16" type="ORF">BVG79_p1000179</name>
</gene>
<feature type="domain" description="NADH-Ubiquinone oxidoreductase (complex I) chain 5 N-terminal" evidence="13">
    <location>
        <begin position="53"/>
        <end position="96"/>
    </location>
</feature>
<keyword evidence="16" id="KW-0614">Plasmid</keyword>
<reference evidence="16 17" key="1">
    <citation type="submission" date="2017-02" db="EMBL/GenBank/DDBJ databases">
        <title>Ketogulonicigenium robustum SPU B003 Genome sequencing and assembly.</title>
        <authorList>
            <person name="Li Y."/>
            <person name="Liu L."/>
            <person name="Wang C."/>
            <person name="Zhang M."/>
            <person name="Zhang T."/>
            <person name="Zhang Y."/>
        </authorList>
    </citation>
    <scope>NUCLEOTIDE SEQUENCE [LARGE SCALE GENOMIC DNA]</scope>
    <source>
        <strain evidence="16 17">SPU_B003</strain>
        <plasmid evidence="16 17">unnamed1</plasmid>
    </source>
</reference>
<dbReference type="KEGG" id="kro:BVG79_p1000179"/>
<sequence>MITRAQGRPMTRTFAGYGAAALVALICAVLASYLPAVTSGQIPTFGIDWAPALGIRLSFMLDGLSLLFALLISGIGSLIFLYATGYMGNHPRFRGFIATLFAFMIAMLGLVMARDLITLFLFWELTSVTSYLLIGFNHDSPQARRNALQAMLITAGGGLALLAGFILIETAAGSYDLAQILSGPGLQNNPHYTAILILVLLGAFTKSAQFPFHFWLPNAMAAPTPVSAYLHSATMVKAGVYLLARLHPTLADTTAWSITLGTLGATTAVLASVLALRQSDMKQALAYTTLMALGTITLFLAGSGPYALTAALTFLVAHALYKATLFMVVGAIDHSTGTRQIAALGGLRRAMPLTALAAVLAAASMAGLPPLVGWIAKELLYAGALTLHPASLATAAALAANALMVAVAATLAIRPFFGADKPTPIPAHEAPWTMLLGPLLLAALGLVTGLAAPQTLGPLIEASLTTSLAQPRAAGLHLWAGWNLPLFLSGVTFAAGALIFALRAPIVRWLDTIFTALPRFDTGWDRALDAFKAGTAWQTRALQTGRLTDYLLVTFIVIAGAITGTVLAVQPQISAAVAGTPFLWLIAALTGAGGVAALTTRSRIAAIAGLGTVGIGVAVIFLYFGAPDVATTQLMVETLAAVLFAIGALRLPAVAETRTRRRQILHAALAATIGVGVTLTILAIGAHPLDRHITTYFEENAYTLAHGLNIVNVILVDFRAFDTFGELIVVLLAAFGARAVLKRKRGRNT</sequence>
<dbReference type="Pfam" id="PF00662">
    <property type="entry name" value="Proton_antipo_N"/>
    <property type="match status" value="1"/>
</dbReference>
<feature type="transmembrane region" description="Helical" evidence="11">
    <location>
        <begin position="723"/>
        <end position="741"/>
    </location>
</feature>
<dbReference type="PANTHER" id="PTHR43373">
    <property type="entry name" value="NA(+)/H(+) ANTIPORTER SUBUNIT"/>
    <property type="match status" value="1"/>
</dbReference>
<keyword evidence="5" id="KW-1003">Cell membrane</keyword>
<evidence type="ECO:0000313" key="16">
    <source>
        <dbReference type="EMBL" id="ARO15981.1"/>
    </source>
</evidence>
<feature type="transmembrane region" description="Helical" evidence="11">
    <location>
        <begin position="148"/>
        <end position="172"/>
    </location>
</feature>
<dbReference type="Pfam" id="PF20501">
    <property type="entry name" value="MbhE"/>
    <property type="match status" value="1"/>
</dbReference>
<evidence type="ECO:0000256" key="9">
    <source>
        <dbReference type="ARBA" id="ARBA00023136"/>
    </source>
</evidence>
<evidence type="ECO:0000313" key="17">
    <source>
        <dbReference type="Proteomes" id="UP000242447"/>
    </source>
</evidence>
<dbReference type="InterPro" id="IPR050616">
    <property type="entry name" value="CPA3_Na-H_Antiporter_A"/>
</dbReference>
<dbReference type="PRINTS" id="PR01434">
    <property type="entry name" value="NADHDHGNASE5"/>
</dbReference>
<dbReference type="Gene3D" id="1.20.120.1200">
    <property type="entry name" value="NADH-ubiquinone/plastoquinone oxidoreductase chain 6, subunit NuoJ"/>
    <property type="match status" value="1"/>
</dbReference>
<feature type="transmembrane region" description="Helical" evidence="11">
    <location>
        <begin position="476"/>
        <end position="502"/>
    </location>
</feature>
<dbReference type="PANTHER" id="PTHR43373:SF1">
    <property type="entry name" value="NA(+)_H(+) ANTIPORTER SUBUNIT A"/>
    <property type="match status" value="1"/>
</dbReference>
<evidence type="ECO:0000256" key="2">
    <source>
        <dbReference type="ARBA" id="ARBA00004651"/>
    </source>
</evidence>
<keyword evidence="17" id="KW-1185">Reference proteome</keyword>
<feature type="transmembrane region" description="Helical" evidence="11">
    <location>
        <begin position="95"/>
        <end position="113"/>
    </location>
</feature>
<dbReference type="Pfam" id="PF00361">
    <property type="entry name" value="Proton_antipo_M"/>
    <property type="match status" value="1"/>
</dbReference>
<feature type="transmembrane region" description="Helical" evidence="11">
    <location>
        <begin position="308"/>
        <end position="332"/>
    </location>
</feature>
<keyword evidence="8" id="KW-0406">Ion transport</keyword>
<name>A0A1W6P3L8_9RHOB</name>
<feature type="domain" description="MrpA C-terminal/MbhD" evidence="14">
    <location>
        <begin position="591"/>
        <end position="652"/>
    </location>
</feature>
<evidence type="ECO:0000259" key="12">
    <source>
        <dbReference type="Pfam" id="PF00361"/>
    </source>
</evidence>
<feature type="transmembrane region" description="Helical" evidence="11">
    <location>
        <begin position="228"/>
        <end position="244"/>
    </location>
</feature>
<feature type="domain" description="MrpA C-terminal/MbhE" evidence="15">
    <location>
        <begin position="663"/>
        <end position="745"/>
    </location>
</feature>
<keyword evidence="4" id="KW-0050">Antiport</keyword>
<feature type="transmembrane region" description="Helical" evidence="11">
    <location>
        <begin position="64"/>
        <end position="83"/>
    </location>
</feature>
<dbReference type="AlphaFoldDB" id="A0A1W6P3L8"/>
<dbReference type="GO" id="GO:0005886">
    <property type="term" value="C:plasma membrane"/>
    <property type="evidence" value="ECO:0007669"/>
    <property type="project" value="UniProtKB-SubCell"/>
</dbReference>
<evidence type="ECO:0000259" key="14">
    <source>
        <dbReference type="Pfam" id="PF13244"/>
    </source>
</evidence>
<geneLocation type="plasmid" evidence="16">
    <name>unnamed1</name>
</geneLocation>
<dbReference type="InterPro" id="IPR042106">
    <property type="entry name" value="Nuo/plastoQ_OxRdtase_6_NuoJ"/>
</dbReference>
<evidence type="ECO:0000256" key="1">
    <source>
        <dbReference type="ARBA" id="ARBA00002378"/>
    </source>
</evidence>
<dbReference type="Proteomes" id="UP000242447">
    <property type="component" value="Plasmid unnamed1"/>
</dbReference>
<feature type="transmembrane region" description="Helical" evidence="11">
    <location>
        <begin position="284"/>
        <end position="302"/>
    </location>
</feature>
<evidence type="ECO:0000256" key="3">
    <source>
        <dbReference type="ARBA" id="ARBA00022448"/>
    </source>
</evidence>
<evidence type="ECO:0000256" key="4">
    <source>
        <dbReference type="ARBA" id="ARBA00022449"/>
    </source>
</evidence>
<feature type="transmembrane region" description="Helical" evidence="11">
    <location>
        <begin position="550"/>
        <end position="569"/>
    </location>
</feature>
<feature type="transmembrane region" description="Helical" evidence="11">
    <location>
        <begin position="192"/>
        <end position="216"/>
    </location>
</feature>
<feature type="transmembrane region" description="Helical" evidence="11">
    <location>
        <begin position="664"/>
        <end position="686"/>
    </location>
</feature>
<dbReference type="GO" id="GO:0015297">
    <property type="term" value="F:antiporter activity"/>
    <property type="evidence" value="ECO:0007669"/>
    <property type="project" value="UniProtKB-KW"/>
</dbReference>
<evidence type="ECO:0000259" key="15">
    <source>
        <dbReference type="Pfam" id="PF20501"/>
    </source>
</evidence>
<comment type="function">
    <text evidence="1">NDH-1 shuttles electrons from NADH, via FMN and iron-sulfur (Fe-S) centers, to quinones in the respiratory chain. The immediate electron acceptor for the enzyme in this species is believed to be ubiquinone. Couples the redox reaction to proton translocation (for every two electrons transferred, four hydrogen ions are translocated across the cytoplasmic membrane), and thus conserves the redox energy in a proton gradient.</text>
</comment>
<comment type="subcellular location">
    <subcellularLocation>
        <location evidence="2">Cell membrane</location>
        <topology evidence="2">Multi-pass membrane protein</topology>
    </subcellularLocation>
    <subcellularLocation>
        <location evidence="10">Membrane</location>
        <topology evidence="10">Multi-pass membrane protein</topology>
    </subcellularLocation>
</comment>
<keyword evidence="3" id="KW-0813">Transport</keyword>
<feature type="transmembrane region" description="Helical" evidence="11">
    <location>
        <begin position="256"/>
        <end position="277"/>
    </location>
</feature>
<feature type="transmembrane region" description="Helical" evidence="11">
    <location>
        <begin position="575"/>
        <end position="598"/>
    </location>
</feature>
<evidence type="ECO:0000256" key="8">
    <source>
        <dbReference type="ARBA" id="ARBA00023065"/>
    </source>
</evidence>
<proteinExistence type="predicted"/>
<dbReference type="InterPro" id="IPR046806">
    <property type="entry name" value="MrpA_C/MbhE"/>
</dbReference>
<dbReference type="GO" id="GO:0006811">
    <property type="term" value="P:monoatomic ion transport"/>
    <property type="evidence" value="ECO:0007669"/>
    <property type="project" value="UniProtKB-KW"/>
</dbReference>
<feature type="transmembrane region" description="Helical" evidence="11">
    <location>
        <begin position="434"/>
        <end position="456"/>
    </location>
</feature>
<accession>A0A1W6P3L8</accession>
<evidence type="ECO:0000256" key="11">
    <source>
        <dbReference type="SAM" id="Phobius"/>
    </source>
</evidence>
<evidence type="ECO:0000256" key="5">
    <source>
        <dbReference type="ARBA" id="ARBA00022475"/>
    </source>
</evidence>
<dbReference type="EMBL" id="CP019938">
    <property type="protein sequence ID" value="ARO15981.1"/>
    <property type="molecule type" value="Genomic_DNA"/>
</dbReference>
<feature type="domain" description="NADH:quinone oxidoreductase/Mrp antiporter transmembrane" evidence="12">
    <location>
        <begin position="113"/>
        <end position="396"/>
    </location>
</feature>
<feature type="transmembrane region" description="Helical" evidence="11">
    <location>
        <begin position="119"/>
        <end position="136"/>
    </location>
</feature>
<feature type="transmembrane region" description="Helical" evidence="11">
    <location>
        <begin position="605"/>
        <end position="626"/>
    </location>
</feature>
<keyword evidence="7 11" id="KW-1133">Transmembrane helix</keyword>
<keyword evidence="6 10" id="KW-0812">Transmembrane</keyword>
<feature type="transmembrane region" description="Helical" evidence="11">
    <location>
        <begin position="632"/>
        <end position="652"/>
    </location>
</feature>
<dbReference type="Pfam" id="PF13244">
    <property type="entry name" value="MbhD"/>
    <property type="match status" value="1"/>
</dbReference>
<dbReference type="InterPro" id="IPR001516">
    <property type="entry name" value="Proton_antipo_N"/>
</dbReference>
<feature type="transmembrane region" description="Helical" evidence="11">
    <location>
        <begin position="353"/>
        <end position="372"/>
    </location>
</feature>
<evidence type="ECO:0000259" key="13">
    <source>
        <dbReference type="Pfam" id="PF00662"/>
    </source>
</evidence>
<evidence type="ECO:0000256" key="6">
    <source>
        <dbReference type="ARBA" id="ARBA00022692"/>
    </source>
</evidence>
<protein>
    <submittedName>
        <fullName evidence="16">Putative monovalent cation/H+ antiporter subunit A</fullName>
    </submittedName>
</protein>